<feature type="region of interest" description="Disordered" evidence="1">
    <location>
        <begin position="204"/>
        <end position="259"/>
    </location>
</feature>
<protein>
    <submittedName>
        <fullName evidence="3">CRAL-TRIO domain-containing protein C3H8.02</fullName>
    </submittedName>
</protein>
<dbReference type="EMBL" id="QGMG01000284">
    <property type="protein sequence ID" value="TVY55017.1"/>
    <property type="molecule type" value="Genomic_DNA"/>
</dbReference>
<feature type="compositionally biased region" description="Basic residues" evidence="1">
    <location>
        <begin position="221"/>
        <end position="232"/>
    </location>
</feature>
<dbReference type="InterPro" id="IPR001251">
    <property type="entry name" value="CRAL-TRIO_dom"/>
</dbReference>
<reference evidence="3 4" key="1">
    <citation type="submission" date="2018-05" db="EMBL/GenBank/DDBJ databases">
        <title>Whole genome sequencing for identification of molecular markers to develop diagnostic detection tools for the regulated plant pathogen Lachnellula willkommii.</title>
        <authorList>
            <person name="Giroux E."/>
            <person name="Bilodeau G."/>
        </authorList>
    </citation>
    <scope>NUCLEOTIDE SEQUENCE [LARGE SCALE GENOMIC DNA]</scope>
    <source>
        <strain evidence="3 4">CBS 625.97</strain>
    </source>
</reference>
<organism evidence="3 4">
    <name type="scientific">Lachnellula cervina</name>
    <dbReference type="NCBI Taxonomy" id="1316786"/>
    <lineage>
        <taxon>Eukaryota</taxon>
        <taxon>Fungi</taxon>
        <taxon>Dikarya</taxon>
        <taxon>Ascomycota</taxon>
        <taxon>Pezizomycotina</taxon>
        <taxon>Leotiomycetes</taxon>
        <taxon>Helotiales</taxon>
        <taxon>Lachnaceae</taxon>
        <taxon>Lachnellula</taxon>
    </lineage>
</organism>
<dbReference type="CDD" id="cd00170">
    <property type="entry name" value="SEC14"/>
    <property type="match status" value="1"/>
</dbReference>
<dbReference type="PANTHER" id="PTHR46590">
    <property type="entry name" value="PHOSPHATIDYLINOSITOL TRANSFER PROTEIN CSR1-RELATED"/>
    <property type="match status" value="1"/>
</dbReference>
<feature type="compositionally biased region" description="Polar residues" evidence="1">
    <location>
        <begin position="41"/>
        <end position="52"/>
    </location>
</feature>
<dbReference type="SMART" id="SM00516">
    <property type="entry name" value="SEC14"/>
    <property type="match status" value="1"/>
</dbReference>
<feature type="region of interest" description="Disordered" evidence="1">
    <location>
        <begin position="41"/>
        <end position="73"/>
    </location>
</feature>
<feature type="domain" description="CRAL-TRIO" evidence="2">
    <location>
        <begin position="368"/>
        <end position="513"/>
    </location>
</feature>
<dbReference type="Proteomes" id="UP000481288">
    <property type="component" value="Unassembled WGS sequence"/>
</dbReference>
<dbReference type="InterPro" id="IPR011074">
    <property type="entry name" value="CRAL/TRIO_N_dom"/>
</dbReference>
<dbReference type="PROSITE" id="PS50191">
    <property type="entry name" value="CRAL_TRIO"/>
    <property type="match status" value="1"/>
</dbReference>
<evidence type="ECO:0000256" key="1">
    <source>
        <dbReference type="SAM" id="MobiDB-lite"/>
    </source>
</evidence>
<dbReference type="Pfam" id="PF03765">
    <property type="entry name" value="CRAL_TRIO_N"/>
    <property type="match status" value="1"/>
</dbReference>
<dbReference type="OrthoDB" id="43460at2759"/>
<accession>A0A7D8UQM3</accession>
<dbReference type="PANTHER" id="PTHR46590:SF1">
    <property type="entry name" value="PHOSPHATIDYLINOSITOL TRANSFER PROTEIN CSR1"/>
    <property type="match status" value="1"/>
</dbReference>
<dbReference type="AlphaFoldDB" id="A0A7D8UQM3"/>
<dbReference type="InterPro" id="IPR036865">
    <property type="entry name" value="CRAL-TRIO_dom_sf"/>
</dbReference>
<dbReference type="SMART" id="SM01100">
    <property type="entry name" value="CRAL_TRIO_N"/>
    <property type="match status" value="1"/>
</dbReference>
<dbReference type="Pfam" id="PF00650">
    <property type="entry name" value="CRAL_TRIO"/>
    <property type="match status" value="1"/>
</dbReference>
<dbReference type="SUPFAM" id="SSF46938">
    <property type="entry name" value="CRAL/TRIO N-terminal domain"/>
    <property type="match status" value="1"/>
</dbReference>
<feature type="compositionally biased region" description="Low complexity" evidence="1">
    <location>
        <begin position="64"/>
        <end position="73"/>
    </location>
</feature>
<name>A0A7D8UQM3_9HELO</name>
<sequence>MTRLTTLRTFSSNISNQYILLRSNGAVSRNPSTVHLHQIQPSFHSSTTSPQNYAHRETRFSQPSSSRTRSFATSRCLSNLRKPSQRVFKTPSTAERITHQSTYTPPKPLRSSAGIWTIVIVASVVAAFYAISSSDVESPTNPKQQQVSEGLKFLLESEGFENFDMADASLPGRVSNLTPEQEDKLKEFWVATLQVFGVMDQNEHADPAPSIKARSDTASLKKPKKKRFGMLRRNHDGDADSIASTDSSPKTPIVSADDDKYGQTKEFHEAIASLSPESLRAAFWSMVKHDHPDALLLRFLRARKWDVEKALVMMISTMRWRASDQHVDDDIMKNGELGSLEDANGNDPIKQKLGEGFVAQMRLGKSFLHGLDKGGRPMCFVRVRLHKQGEQSEESLERYTVFTIETARMLLAPPADTACVVFDMTGFSMANMDYAPVKFMIKCFEANYPESLGVVLVHKAPWIFQGIWKIIKGWLDPVVASKIQFTNNNQEMEEFVPKEHIIKELGGTEDWAYNYIEPVPGENDKMKDTATRDKLLLEREDAVKAYEKETLEWIHSKETDATSLKQKRHDLAATLRDGYWVLDPYVRARSYYDRSGLIGEGGVAHFYPSKVTEAPAAAANGSASVETSAADLD</sequence>
<comment type="caution">
    <text evidence="3">The sequence shown here is derived from an EMBL/GenBank/DDBJ whole genome shotgun (WGS) entry which is preliminary data.</text>
</comment>
<evidence type="ECO:0000313" key="4">
    <source>
        <dbReference type="Proteomes" id="UP000481288"/>
    </source>
</evidence>
<evidence type="ECO:0000259" key="2">
    <source>
        <dbReference type="PROSITE" id="PS50191"/>
    </source>
</evidence>
<dbReference type="InterPro" id="IPR036273">
    <property type="entry name" value="CRAL/TRIO_N_dom_sf"/>
</dbReference>
<evidence type="ECO:0000313" key="3">
    <source>
        <dbReference type="EMBL" id="TVY55017.1"/>
    </source>
</evidence>
<gene>
    <name evidence="3" type="primary">SPAC3H8.02</name>
    <name evidence="3" type="ORF">LCER1_G001107</name>
</gene>
<dbReference type="InterPro" id="IPR052432">
    <property type="entry name" value="PITP/CRAL-TRIO"/>
</dbReference>
<dbReference type="SUPFAM" id="SSF52087">
    <property type="entry name" value="CRAL/TRIO domain"/>
    <property type="match status" value="1"/>
</dbReference>
<proteinExistence type="predicted"/>
<keyword evidence="4" id="KW-1185">Reference proteome</keyword>
<dbReference type="Gene3D" id="3.40.525.10">
    <property type="entry name" value="CRAL-TRIO lipid binding domain"/>
    <property type="match status" value="1"/>
</dbReference>